<evidence type="ECO:0000256" key="1">
    <source>
        <dbReference type="ARBA" id="ARBA00022729"/>
    </source>
</evidence>
<dbReference type="PANTHER" id="PTHR46580:SF2">
    <property type="entry name" value="MAM DOMAIN-CONTAINING PROTEIN"/>
    <property type="match status" value="1"/>
</dbReference>
<keyword evidence="1" id="KW-0732">Signal</keyword>
<dbReference type="PANTHER" id="PTHR46580">
    <property type="entry name" value="SENSOR KINASE-RELATED"/>
    <property type="match status" value="1"/>
</dbReference>
<name>A0AAU1U8Z9_9ACTN</name>
<dbReference type="InterPro" id="IPR028994">
    <property type="entry name" value="Integrin_alpha_N"/>
</dbReference>
<dbReference type="SUPFAM" id="SSF69318">
    <property type="entry name" value="Integrin alpha N-terminal domain"/>
    <property type="match status" value="1"/>
</dbReference>
<dbReference type="AlphaFoldDB" id="A0AAU1U8Z9"/>
<sequence>MVGIRGGRSAAIRGAAAGCTLLMVAAVTGCGGDDKPAAKHHPVAMSGTSGAALPVPRGRGSKVPDDFNGDGAPDLVLDDLVHDGLGDDAGIGVVYGKKGHGLVPGARQLLRPAKYAAPTKGETPAAFDSEASCDLDKDGFTDLVVSTDPPFDGQGQPPVPLQILFGGPGGLTHRGVKLVVPAQARFGNDWPDQPVCGDFDGDGSVDLTVHASGGRLSFLRGPFTRKGAPRAAGKPLTAPGNVPVGPAFDVDRDGYDDLLVRRTSGGSSPSRIVLGGPQGPARSGAALPSGLGLAVGRFTKGAGADTALLTASGVTLSRPGAHALKATGTAITAGDFDGDGVAELVVSGGASKAPKILPVNGKAAVTVTPEAAGTSQVLKTTDLDGDGRADLVVRTYRGESTDTIAVYPGVKGGSLLAGKPQVTFSTAEF</sequence>
<dbReference type="EMBL" id="CP108195">
    <property type="protein sequence ID" value="WTS14031.1"/>
    <property type="molecule type" value="Genomic_DNA"/>
</dbReference>
<proteinExistence type="predicted"/>
<evidence type="ECO:0000313" key="2">
    <source>
        <dbReference type="EMBL" id="WTS14031.1"/>
    </source>
</evidence>
<dbReference type="PROSITE" id="PS51257">
    <property type="entry name" value="PROKAR_LIPOPROTEIN"/>
    <property type="match status" value="1"/>
</dbReference>
<dbReference type="Pfam" id="PF01839">
    <property type="entry name" value="FG-GAP"/>
    <property type="match status" value="1"/>
</dbReference>
<dbReference type="InterPro" id="IPR013517">
    <property type="entry name" value="FG-GAP"/>
</dbReference>
<protein>
    <submittedName>
        <fullName evidence="2">VCBS repeat-containing protein</fullName>
    </submittedName>
</protein>
<dbReference type="Gene3D" id="2.130.10.130">
    <property type="entry name" value="Integrin alpha, N-terminal"/>
    <property type="match status" value="2"/>
</dbReference>
<organism evidence="2">
    <name type="scientific">Streptomyces sp. NBC_00119</name>
    <dbReference type="NCBI Taxonomy" id="2975659"/>
    <lineage>
        <taxon>Bacteria</taxon>
        <taxon>Bacillati</taxon>
        <taxon>Actinomycetota</taxon>
        <taxon>Actinomycetes</taxon>
        <taxon>Kitasatosporales</taxon>
        <taxon>Streptomycetaceae</taxon>
        <taxon>Streptomyces</taxon>
    </lineage>
</organism>
<reference evidence="2" key="1">
    <citation type="submission" date="2022-10" db="EMBL/GenBank/DDBJ databases">
        <title>The complete genomes of actinobacterial strains from the NBC collection.</title>
        <authorList>
            <person name="Joergensen T.S."/>
            <person name="Alvarez Arevalo M."/>
            <person name="Sterndorff E.B."/>
            <person name="Faurdal D."/>
            <person name="Vuksanovic O."/>
            <person name="Mourched A.-S."/>
            <person name="Charusanti P."/>
            <person name="Shaw S."/>
            <person name="Blin K."/>
            <person name="Weber T."/>
        </authorList>
    </citation>
    <scope>NUCLEOTIDE SEQUENCE</scope>
    <source>
        <strain evidence="2">NBC_00119</strain>
    </source>
</reference>
<gene>
    <name evidence="2" type="ORF">OHU69_25075</name>
</gene>
<accession>A0AAU1U8Z9</accession>